<accession>A0A5J5AWY5</accession>
<evidence type="ECO:0000313" key="3">
    <source>
        <dbReference type="Proteomes" id="UP000325577"/>
    </source>
</evidence>
<dbReference type="AlphaFoldDB" id="A0A5J5AWY5"/>
<name>A0A5J5AWY5_9ASTE</name>
<reference evidence="2 3" key="1">
    <citation type="submission" date="2019-09" db="EMBL/GenBank/DDBJ databases">
        <title>A chromosome-level genome assembly of the Chinese tupelo Nyssa sinensis.</title>
        <authorList>
            <person name="Yang X."/>
            <person name="Kang M."/>
            <person name="Yang Y."/>
            <person name="Xiong H."/>
            <person name="Wang M."/>
            <person name="Zhang Z."/>
            <person name="Wang Z."/>
            <person name="Wu H."/>
            <person name="Ma T."/>
            <person name="Liu J."/>
            <person name="Xi Z."/>
        </authorList>
    </citation>
    <scope>NUCLEOTIDE SEQUENCE [LARGE SCALE GENOMIC DNA]</scope>
    <source>
        <strain evidence="2">J267</strain>
        <tissue evidence="2">Leaf</tissue>
    </source>
</reference>
<evidence type="ECO:0000313" key="2">
    <source>
        <dbReference type="EMBL" id="KAA8535625.1"/>
    </source>
</evidence>
<organism evidence="2 3">
    <name type="scientific">Nyssa sinensis</name>
    <dbReference type="NCBI Taxonomy" id="561372"/>
    <lineage>
        <taxon>Eukaryota</taxon>
        <taxon>Viridiplantae</taxon>
        <taxon>Streptophyta</taxon>
        <taxon>Embryophyta</taxon>
        <taxon>Tracheophyta</taxon>
        <taxon>Spermatophyta</taxon>
        <taxon>Magnoliopsida</taxon>
        <taxon>eudicotyledons</taxon>
        <taxon>Gunneridae</taxon>
        <taxon>Pentapetalae</taxon>
        <taxon>asterids</taxon>
        <taxon>Cornales</taxon>
        <taxon>Nyssaceae</taxon>
        <taxon>Nyssa</taxon>
    </lineage>
</organism>
<sequence>MTLMRRASYKLISFVDELAIAQEIREGTWWKLKKVTEELAQWLSDSDLVVVDIRNGDSRTTIATKGGRPMKPDKRNAVYAAKKQQALKDWRRSGGHMEIRNGSDHFRWGGSGGGDVRFSSAKKRSKGDGTFRA</sequence>
<keyword evidence="3" id="KW-1185">Reference proteome</keyword>
<dbReference type="EMBL" id="CM018040">
    <property type="protein sequence ID" value="KAA8535625.1"/>
    <property type="molecule type" value="Genomic_DNA"/>
</dbReference>
<dbReference type="Proteomes" id="UP000325577">
    <property type="component" value="Linkage Group LG17"/>
</dbReference>
<evidence type="ECO:0000256" key="1">
    <source>
        <dbReference type="SAM" id="MobiDB-lite"/>
    </source>
</evidence>
<proteinExistence type="predicted"/>
<feature type="region of interest" description="Disordered" evidence="1">
    <location>
        <begin position="101"/>
        <end position="133"/>
    </location>
</feature>
<protein>
    <submittedName>
        <fullName evidence="2">Uncharacterized protein</fullName>
    </submittedName>
</protein>
<gene>
    <name evidence="2" type="ORF">F0562_030628</name>
</gene>